<organism evidence="2 3">
    <name type="scientific">Portunus trituberculatus</name>
    <name type="common">Swimming crab</name>
    <name type="synonym">Neptunus trituberculatus</name>
    <dbReference type="NCBI Taxonomy" id="210409"/>
    <lineage>
        <taxon>Eukaryota</taxon>
        <taxon>Metazoa</taxon>
        <taxon>Ecdysozoa</taxon>
        <taxon>Arthropoda</taxon>
        <taxon>Crustacea</taxon>
        <taxon>Multicrustacea</taxon>
        <taxon>Malacostraca</taxon>
        <taxon>Eumalacostraca</taxon>
        <taxon>Eucarida</taxon>
        <taxon>Decapoda</taxon>
        <taxon>Pleocyemata</taxon>
        <taxon>Brachyura</taxon>
        <taxon>Eubrachyura</taxon>
        <taxon>Portunoidea</taxon>
        <taxon>Portunidae</taxon>
        <taxon>Portuninae</taxon>
        <taxon>Portunus</taxon>
    </lineage>
</organism>
<dbReference type="AlphaFoldDB" id="A0A5B7E165"/>
<reference evidence="2 3" key="1">
    <citation type="submission" date="2019-05" db="EMBL/GenBank/DDBJ databases">
        <title>Another draft genome of Portunus trituberculatus and its Hox gene families provides insights of decapod evolution.</title>
        <authorList>
            <person name="Jeong J.-H."/>
            <person name="Song I."/>
            <person name="Kim S."/>
            <person name="Choi T."/>
            <person name="Kim D."/>
            <person name="Ryu S."/>
            <person name="Kim W."/>
        </authorList>
    </citation>
    <scope>NUCLEOTIDE SEQUENCE [LARGE SCALE GENOMIC DNA]</scope>
    <source>
        <tissue evidence="2">Muscle</tissue>
    </source>
</reference>
<dbReference type="EMBL" id="VSRR010001778">
    <property type="protein sequence ID" value="MPC27630.1"/>
    <property type="molecule type" value="Genomic_DNA"/>
</dbReference>
<name>A0A5B7E165_PORTR</name>
<comment type="caution">
    <text evidence="2">The sequence shown here is derived from an EMBL/GenBank/DDBJ whole genome shotgun (WGS) entry which is preliminary data.</text>
</comment>
<evidence type="ECO:0000313" key="3">
    <source>
        <dbReference type="Proteomes" id="UP000324222"/>
    </source>
</evidence>
<evidence type="ECO:0000256" key="1">
    <source>
        <dbReference type="SAM" id="MobiDB-lite"/>
    </source>
</evidence>
<proteinExistence type="predicted"/>
<feature type="compositionally biased region" description="Basic residues" evidence="1">
    <location>
        <begin position="31"/>
        <end position="43"/>
    </location>
</feature>
<dbReference type="Proteomes" id="UP000324222">
    <property type="component" value="Unassembled WGS sequence"/>
</dbReference>
<protein>
    <submittedName>
        <fullName evidence="2">Uncharacterized protein</fullName>
    </submittedName>
</protein>
<feature type="region of interest" description="Disordered" evidence="1">
    <location>
        <begin position="1"/>
        <end position="44"/>
    </location>
</feature>
<accession>A0A5B7E165</accession>
<gene>
    <name evidence="2" type="ORF">E2C01_020805</name>
</gene>
<sequence>MKDRESSGREDLYHHHHHHNLPSSFSNSVRKGAHHRISNRGKPAKCNILKDKEKTHLISSSLKDYKS</sequence>
<evidence type="ECO:0000313" key="2">
    <source>
        <dbReference type="EMBL" id="MPC27630.1"/>
    </source>
</evidence>
<feature type="compositionally biased region" description="Basic and acidic residues" evidence="1">
    <location>
        <begin position="1"/>
        <end position="13"/>
    </location>
</feature>
<keyword evidence="3" id="KW-1185">Reference proteome</keyword>